<dbReference type="Gene3D" id="1.10.220.150">
    <property type="entry name" value="Arf GTPase activating protein"/>
    <property type="match status" value="1"/>
</dbReference>
<dbReference type="AlphaFoldDB" id="A0A1M2VZ74"/>
<evidence type="ECO:0000256" key="1">
    <source>
        <dbReference type="SAM" id="MobiDB-lite"/>
    </source>
</evidence>
<organism evidence="2 3">
    <name type="scientific">Trametes pubescens</name>
    <name type="common">White-rot fungus</name>
    <dbReference type="NCBI Taxonomy" id="154538"/>
    <lineage>
        <taxon>Eukaryota</taxon>
        <taxon>Fungi</taxon>
        <taxon>Dikarya</taxon>
        <taxon>Basidiomycota</taxon>
        <taxon>Agaricomycotina</taxon>
        <taxon>Agaricomycetes</taxon>
        <taxon>Polyporales</taxon>
        <taxon>Polyporaceae</taxon>
        <taxon>Trametes</taxon>
    </lineage>
</organism>
<feature type="region of interest" description="Disordered" evidence="1">
    <location>
        <begin position="1"/>
        <end position="23"/>
    </location>
</feature>
<dbReference type="InterPro" id="IPR037278">
    <property type="entry name" value="ARFGAP/RecO"/>
</dbReference>
<gene>
    <name evidence="2" type="ORF">TRAPUB_10585</name>
</gene>
<dbReference type="STRING" id="154538.A0A1M2VZ74"/>
<reference evidence="2 3" key="1">
    <citation type="submission" date="2016-10" db="EMBL/GenBank/DDBJ databases">
        <title>Genome sequence of the basidiomycete white-rot fungus Trametes pubescens.</title>
        <authorList>
            <person name="Makela M.R."/>
            <person name="Granchi Z."/>
            <person name="Peng M."/>
            <person name="De Vries R.P."/>
            <person name="Grigoriev I."/>
            <person name="Riley R."/>
            <person name="Hilden K."/>
        </authorList>
    </citation>
    <scope>NUCLEOTIDE SEQUENCE [LARGE SCALE GENOMIC DNA]</scope>
    <source>
        <strain evidence="2 3">FBCC735</strain>
    </source>
</reference>
<dbReference type="EMBL" id="MNAD01000446">
    <property type="protein sequence ID" value="OJT12888.1"/>
    <property type="molecule type" value="Genomic_DNA"/>
</dbReference>
<dbReference type="InterPro" id="IPR038508">
    <property type="entry name" value="ArfGAP_dom_sf"/>
</dbReference>
<protein>
    <submittedName>
        <fullName evidence="2">Uncharacterized protein</fullName>
    </submittedName>
</protein>
<name>A0A1M2VZ74_TRAPU</name>
<keyword evidence="3" id="KW-1185">Reference proteome</keyword>
<sequence length="49" mass="5403">MSHKQDKATTERNSRTLRELLKKPENKTCADCKRNGGSGWRLALGSGGD</sequence>
<evidence type="ECO:0000313" key="3">
    <source>
        <dbReference type="Proteomes" id="UP000184267"/>
    </source>
</evidence>
<accession>A0A1M2VZ74</accession>
<comment type="caution">
    <text evidence="2">The sequence shown here is derived from an EMBL/GenBank/DDBJ whole genome shotgun (WGS) entry which is preliminary data.</text>
</comment>
<dbReference type="SUPFAM" id="SSF57863">
    <property type="entry name" value="ArfGap/RecO-like zinc finger"/>
    <property type="match status" value="1"/>
</dbReference>
<proteinExistence type="predicted"/>
<evidence type="ECO:0000313" key="2">
    <source>
        <dbReference type="EMBL" id="OJT12888.1"/>
    </source>
</evidence>
<dbReference type="OrthoDB" id="10266696at2759"/>
<dbReference type="Proteomes" id="UP000184267">
    <property type="component" value="Unassembled WGS sequence"/>
</dbReference>